<dbReference type="InterPro" id="IPR037235">
    <property type="entry name" value="TRCF-like_C_D7"/>
</dbReference>
<dbReference type="GO" id="GO:0000716">
    <property type="term" value="P:transcription-coupled nucleotide-excision repair, DNA damage recognition"/>
    <property type="evidence" value="ECO:0007669"/>
    <property type="project" value="UniProtKB-UniRule"/>
</dbReference>
<dbReference type="InterPro" id="IPR004576">
    <property type="entry name" value="Mfd"/>
</dbReference>
<organism evidence="16 17">
    <name type="scientific">Savagea serpentis</name>
    <dbReference type="NCBI Taxonomy" id="2785297"/>
    <lineage>
        <taxon>Bacteria</taxon>
        <taxon>Bacillati</taxon>
        <taxon>Bacillota</taxon>
        <taxon>Bacilli</taxon>
        <taxon>Bacillales</taxon>
        <taxon>Caryophanaceae</taxon>
        <taxon>Savagea</taxon>
    </lineage>
</organism>
<dbReference type="Gene3D" id="3.40.50.11180">
    <property type="match status" value="1"/>
</dbReference>
<evidence type="ECO:0000256" key="7">
    <source>
        <dbReference type="ARBA" id="ARBA00022840"/>
    </source>
</evidence>
<dbReference type="CDD" id="cd17991">
    <property type="entry name" value="DEXHc_TRCF"/>
    <property type="match status" value="1"/>
</dbReference>
<evidence type="ECO:0000259" key="14">
    <source>
        <dbReference type="PROSITE" id="PS51192"/>
    </source>
</evidence>
<dbReference type="GO" id="GO:0016787">
    <property type="term" value="F:hydrolase activity"/>
    <property type="evidence" value="ECO:0007669"/>
    <property type="project" value="UniProtKB-KW"/>
</dbReference>
<evidence type="ECO:0000256" key="11">
    <source>
        <dbReference type="ARBA" id="ARBA00061399"/>
    </source>
</evidence>
<dbReference type="GO" id="GO:0005524">
    <property type="term" value="F:ATP binding"/>
    <property type="evidence" value="ECO:0007669"/>
    <property type="project" value="UniProtKB-UniRule"/>
</dbReference>
<dbReference type="InterPro" id="IPR047112">
    <property type="entry name" value="RecG/Mfd"/>
</dbReference>
<evidence type="ECO:0000256" key="5">
    <source>
        <dbReference type="ARBA" id="ARBA00022801"/>
    </source>
</evidence>
<evidence type="ECO:0000256" key="6">
    <source>
        <dbReference type="ARBA" id="ARBA00022806"/>
    </source>
</evidence>
<proteinExistence type="inferred from homology"/>
<dbReference type="GO" id="GO:0003678">
    <property type="term" value="F:DNA helicase activity"/>
    <property type="evidence" value="ECO:0007669"/>
    <property type="project" value="TreeGrafter"/>
</dbReference>
<keyword evidence="17" id="KW-1185">Reference proteome</keyword>
<evidence type="ECO:0000256" key="2">
    <source>
        <dbReference type="ARBA" id="ARBA00022490"/>
    </source>
</evidence>
<dbReference type="Pfam" id="PF02559">
    <property type="entry name" value="CarD_TRCF_RID"/>
    <property type="match status" value="1"/>
</dbReference>
<evidence type="ECO:0000256" key="12">
    <source>
        <dbReference type="ARBA" id="ARBA00070128"/>
    </source>
</evidence>
<evidence type="ECO:0000256" key="1">
    <source>
        <dbReference type="ARBA" id="ARBA00004496"/>
    </source>
</evidence>
<dbReference type="SMART" id="SM00490">
    <property type="entry name" value="HELICc"/>
    <property type="match status" value="1"/>
</dbReference>
<dbReference type="EC" id="3.6.4.-" evidence="13"/>
<dbReference type="InterPro" id="IPR001650">
    <property type="entry name" value="Helicase_C-like"/>
</dbReference>
<dbReference type="Pfam" id="PF03461">
    <property type="entry name" value="TRCF"/>
    <property type="match status" value="1"/>
</dbReference>
<dbReference type="InterPro" id="IPR005118">
    <property type="entry name" value="TRCF_C"/>
</dbReference>
<dbReference type="InterPro" id="IPR014001">
    <property type="entry name" value="Helicase_ATP-bd"/>
</dbReference>
<reference evidence="16" key="1">
    <citation type="submission" date="2020-11" db="EMBL/GenBank/DDBJ databases">
        <title>Multidrug resistant novel bacterium Savagea serpentis sp. nov., isolated from the scats of a vine snake (Ahaetulla nasuta).</title>
        <authorList>
            <person name="Venkata Ramana V."/>
            <person name="Vikas Patil S."/>
            <person name="Yogita Lugani V."/>
        </authorList>
    </citation>
    <scope>NUCLEOTIDE SEQUENCE</scope>
    <source>
        <strain evidence="16">SN6</strain>
    </source>
</reference>
<dbReference type="InterPro" id="IPR003711">
    <property type="entry name" value="CarD-like/TRCF_RID"/>
</dbReference>
<comment type="similarity">
    <text evidence="11 13">In the C-terminal section; belongs to the helicase family. RecG subfamily.</text>
</comment>
<dbReference type="GO" id="GO:0003684">
    <property type="term" value="F:damaged DNA binding"/>
    <property type="evidence" value="ECO:0007669"/>
    <property type="project" value="InterPro"/>
</dbReference>
<dbReference type="SUPFAM" id="SSF141259">
    <property type="entry name" value="CarD-like"/>
    <property type="match status" value="1"/>
</dbReference>
<evidence type="ECO:0000256" key="10">
    <source>
        <dbReference type="ARBA" id="ARBA00061104"/>
    </source>
</evidence>
<dbReference type="Gene3D" id="3.40.50.300">
    <property type="entry name" value="P-loop containing nucleotide triphosphate hydrolases"/>
    <property type="match status" value="2"/>
</dbReference>
<sequence length="1173" mass="134475">MSEVQQLFQERLHIESFVQQLSEGSNALVTGLSSSAKTMYVRGLYETSNRPVYVIVSNMLSGQKMYDDLVLQMGEEQVFLYPAEELIAAEMSVSSYELRAERIETIHHLANERRGIYIIPVAGLKRRVMPKAMWKHFVFTIEVGKTMDWESVERRLILAGYSRETLVNAPGQFAVRGGIIDIYTLDQEYPIRIELFDDEVDSIRTFDAESQRSLQNQDSATIGPAVELIIPDEQRHEIATGLERDLAKRLLAMENDTFKEKLLMNIQGEIDQLREGIMREQVVTYIPYLEHHLQSLIHYFNPNGYVIYDEFARIQEVDETLEREEEEWFYHLFEQLRIPQLRKVTYPLSEVMADWTGSTVYFSLFKRSISHVSLEENEAISCKPMQQFHGQMHLLKVEIDRWMTEGFTVYVSVQDKQRQEQVLSILDDYELSKYVITKGVEERGIVITTEQFRTGFELPMQKLALVTDQELFKMKQRPRRKTQKLTNAERIKSYSEINKGDYVVHVHHGIGRFYGVVTLEVGGVHKDYLDIRYRGDDKVYVPADQIELVQKYVPSGEKEPKLHKLGGTEWKKAKAKVTRAVKDIADELVKLYAKREAEKGFAFSPDDDMQHSFETAFPYDETDDQLRSIEEIKKDMERERPMDRLLCGDVGYGKTEVAIRAAFKAVNDGKQVAFLVPTTILAQQHYETMVERFANFPVEVGLLNRFRTKKEQEVTLRDLKAGVVDVVVGTHRLLSKDVQFKDLGLLIVDEEQRFGVTHKEKIKQMRTNVDVLTLTATPIPRTLHMSMVGVRDLSVIETPPANRFPVQTYVMEHNFGLVREAIEREMSRGGQVFYLYNRVEDMDKRVAEIQELVPEARIASAHGQMSETMLESVILDFLDGQYDVLVTTTIIETGIDVPNVNTLIVHDADKMGLSQLYQLRGRVGRSNRVAYSYFLYQKDKVLTEVAESRLQAIKEFTELGSGFKIAMRDLSIRGAGNLLGAEQHGFIDSVGFDLYSQMLQEAIEEKQEVKEQVEASPIEISLAIDAYLPDSYIPDGFQKIQMYKRIQAVETVAEYEELFDEMIDRFGDMPLQAELLLRVAKMKALGKQAGVEQIKKRQAITEIRLSEAGTAKMDGPKVVSATVPFGRAVGFSVENNQFILSVDDRQTGKRKDFDVIEQLLEILASSQKELAAT</sequence>
<dbReference type="Gene3D" id="2.40.10.170">
    <property type="match status" value="1"/>
</dbReference>
<evidence type="ECO:0000259" key="15">
    <source>
        <dbReference type="PROSITE" id="PS51194"/>
    </source>
</evidence>
<keyword evidence="2 13" id="KW-0963">Cytoplasm</keyword>
<keyword evidence="8 13" id="KW-0238">DNA-binding</keyword>
<evidence type="ECO:0000256" key="8">
    <source>
        <dbReference type="ARBA" id="ARBA00023125"/>
    </source>
</evidence>
<dbReference type="GO" id="GO:0005737">
    <property type="term" value="C:cytoplasm"/>
    <property type="evidence" value="ECO:0007669"/>
    <property type="project" value="UniProtKB-SubCell"/>
</dbReference>
<protein>
    <recommendedName>
        <fullName evidence="12 13">Transcription-repair-coupling factor</fullName>
        <shortName evidence="13">TRCF</shortName>
        <ecNumber evidence="13">3.6.4.-</ecNumber>
    </recommendedName>
</protein>
<name>A0A8J7GDL5_9BACL</name>
<gene>
    <name evidence="13 16" type="primary">mfd</name>
    <name evidence="16" type="ORF">IRY55_13060</name>
</gene>
<dbReference type="InterPro" id="IPR027417">
    <property type="entry name" value="P-loop_NTPase"/>
</dbReference>
<feature type="domain" description="Helicase C-terminal" evidence="15">
    <location>
        <begin position="817"/>
        <end position="971"/>
    </location>
</feature>
<dbReference type="Gene3D" id="3.30.2060.10">
    <property type="entry name" value="Penicillin-binding protein 1b domain"/>
    <property type="match status" value="1"/>
</dbReference>
<comment type="caution">
    <text evidence="16">The sequence shown here is derived from an EMBL/GenBank/DDBJ whole genome shotgun (WGS) entry which is preliminary data.</text>
</comment>
<keyword evidence="7 13" id="KW-0067">ATP-binding</keyword>
<comment type="subcellular location">
    <subcellularLocation>
        <location evidence="1 13">Cytoplasm</location>
    </subcellularLocation>
</comment>
<dbReference type="SUPFAM" id="SSF52540">
    <property type="entry name" value="P-loop containing nucleoside triphosphate hydrolases"/>
    <property type="match status" value="4"/>
</dbReference>
<dbReference type="Gene3D" id="3.90.1150.50">
    <property type="entry name" value="Transcription-repair-coupling factor, D7 domain"/>
    <property type="match status" value="1"/>
</dbReference>
<evidence type="ECO:0000256" key="3">
    <source>
        <dbReference type="ARBA" id="ARBA00022741"/>
    </source>
</evidence>
<comment type="similarity">
    <text evidence="10 13">In the N-terminal section; belongs to the UvrB family.</text>
</comment>
<dbReference type="PANTHER" id="PTHR47964:SF1">
    <property type="entry name" value="ATP-DEPENDENT DNA HELICASE HOMOLOG RECG, CHLOROPLASTIC"/>
    <property type="match status" value="1"/>
</dbReference>
<dbReference type="SMART" id="SM01058">
    <property type="entry name" value="CarD_TRCF"/>
    <property type="match status" value="1"/>
</dbReference>
<comment type="function">
    <text evidence="13">Couples transcription and DNA repair by recognizing RNA polymerase (RNAP) stalled at DNA lesions. Mediates ATP-dependent release of RNAP and its truncated transcript from the DNA, and recruitment of nucleotide excision repair machinery to the damaged site.</text>
</comment>
<dbReference type="InterPro" id="IPR036101">
    <property type="entry name" value="CarD-like/TRCF_RID_sf"/>
</dbReference>
<dbReference type="SUPFAM" id="SSF143517">
    <property type="entry name" value="TRCF domain-like"/>
    <property type="match status" value="1"/>
</dbReference>
<keyword evidence="4 13" id="KW-0227">DNA damage</keyword>
<dbReference type="RefSeq" id="WP_194563776.1">
    <property type="nucleotide sequence ID" value="NZ_JADKPV010000011.1"/>
</dbReference>
<dbReference type="Proteomes" id="UP000622653">
    <property type="component" value="Unassembled WGS sequence"/>
</dbReference>
<evidence type="ECO:0000256" key="13">
    <source>
        <dbReference type="HAMAP-Rule" id="MF_00969"/>
    </source>
</evidence>
<keyword evidence="3 13" id="KW-0547">Nucleotide-binding</keyword>
<dbReference type="PANTHER" id="PTHR47964">
    <property type="entry name" value="ATP-DEPENDENT DNA HELICASE HOMOLOG RECG, CHLOROPLASTIC"/>
    <property type="match status" value="1"/>
</dbReference>
<keyword evidence="6" id="KW-0347">Helicase</keyword>
<evidence type="ECO:0000313" key="16">
    <source>
        <dbReference type="EMBL" id="MBF4502290.1"/>
    </source>
</evidence>
<evidence type="ECO:0000256" key="4">
    <source>
        <dbReference type="ARBA" id="ARBA00022763"/>
    </source>
</evidence>
<keyword evidence="9 13" id="KW-0234">DNA repair</keyword>
<evidence type="ECO:0000256" key="9">
    <source>
        <dbReference type="ARBA" id="ARBA00023204"/>
    </source>
</evidence>
<feature type="domain" description="Helicase ATP-binding" evidence="14">
    <location>
        <begin position="635"/>
        <end position="796"/>
    </location>
</feature>
<dbReference type="Pfam" id="PF17757">
    <property type="entry name" value="UvrB_inter"/>
    <property type="match status" value="1"/>
</dbReference>
<dbReference type="PROSITE" id="PS51192">
    <property type="entry name" value="HELICASE_ATP_BIND_1"/>
    <property type="match status" value="1"/>
</dbReference>
<keyword evidence="5 13" id="KW-0378">Hydrolase</keyword>
<dbReference type="HAMAP" id="MF_00969">
    <property type="entry name" value="TRCF"/>
    <property type="match status" value="1"/>
</dbReference>
<dbReference type="FunFam" id="3.40.50.300:FF:000546">
    <property type="entry name" value="Transcription-repair-coupling factor"/>
    <property type="match status" value="1"/>
</dbReference>
<dbReference type="PROSITE" id="PS51194">
    <property type="entry name" value="HELICASE_CTER"/>
    <property type="match status" value="1"/>
</dbReference>
<evidence type="ECO:0000313" key="17">
    <source>
        <dbReference type="Proteomes" id="UP000622653"/>
    </source>
</evidence>
<dbReference type="EMBL" id="JADKPV010000011">
    <property type="protein sequence ID" value="MBF4502290.1"/>
    <property type="molecule type" value="Genomic_DNA"/>
</dbReference>
<dbReference type="Pfam" id="PF00270">
    <property type="entry name" value="DEAD"/>
    <property type="match status" value="1"/>
</dbReference>
<accession>A0A8J7GDL5</accession>
<dbReference type="SMART" id="SM00487">
    <property type="entry name" value="DEXDc"/>
    <property type="match status" value="1"/>
</dbReference>
<dbReference type="Pfam" id="PF00271">
    <property type="entry name" value="Helicase_C"/>
    <property type="match status" value="1"/>
</dbReference>
<dbReference type="InterPro" id="IPR011545">
    <property type="entry name" value="DEAD/DEAH_box_helicase_dom"/>
</dbReference>
<dbReference type="AlphaFoldDB" id="A0A8J7GDL5"/>
<dbReference type="NCBIfam" id="TIGR00580">
    <property type="entry name" value="mfd"/>
    <property type="match status" value="1"/>
</dbReference>
<dbReference type="GO" id="GO:0006355">
    <property type="term" value="P:regulation of DNA-templated transcription"/>
    <property type="evidence" value="ECO:0007669"/>
    <property type="project" value="UniProtKB-UniRule"/>
</dbReference>
<dbReference type="InterPro" id="IPR041471">
    <property type="entry name" value="UvrB_inter"/>
</dbReference>
<dbReference type="SMART" id="SM00982">
    <property type="entry name" value="TRCF"/>
    <property type="match status" value="1"/>
</dbReference>